<sequence length="985" mass="111596">MSSSRPFGKVVEKESLADTAERVCLLLVCCQEIADEKIQSFAAVQLLSFNEWVDDYRVFAAQHASLDYQLRTTPSFISIIENYLDTIIECLLATLKGSTEVSDDQIDTFLAVPISHVPIIARNLLLDSAFDGCTRTKQLQTVEARITSLSNLSSQIRQRVHRQSLVEIPELLDFDKEYVITRERIGDGLDSEFHVDGTHFDVGKEFEKFVREALTHKWFHFHSNNEKNLSEEQMSYRQWLLERCVTIISTRRRQLACFRAHYSHEETFALKQVVTRFKFKPPLSNLVPSSSTSIIADDGFGFRFGGPFDVPQPPNLAESEEETSCPYCYLALPAETFSAQNSAERWERHLLEDLQPYICLFENCDTPGKTYSSFRMCRDAIDDDVVTFYTCEKFAMHFEMEHPDHDLSSVEDPFLYRSQLDALSQWCFVCCEALPQRDMLLEHIANHLRSMSLLALPWRDDITDKEDVASEKATGSVTSDGIDNDGPGKQLDGVGLWGWEETKERIDSPERKLDKHEFASLLLAANETPQDRLQVLELWIQDTRLSGTIQRRARRNWRLSLNVVRVITELRKNTIWWQAQRRENRIQEDMIWPRNYTVGWICALPVKFAVSEVGIGGGVPSTAKDIRLGDVFVGDPATDAGGVVEYDSDEISRGGKFVYRRFPNSLPRDLRNAMGTLKADRQLGHKLSEHLQGMLKNCKKMQAQYSRPSPETDVLFRFYEDHLGAEGDCSACPKDLLQSRRARDSVPIVHYGLIASGDEVMKHGETRDGLSREYGIECFEKGAVDLIFGFQCLVIRGISDYADSHRNDIWQPYAAAMAAEYAKELLHFLPPDTSTSLSTDVCYRLTKHQSHTDSIEIEEDPTSADGNMRITLAPNDANQPGKYWKLQPCDTERAWVISTLASPDMILGVGPGDSTRPCLSPAASVPGQRWNIIQRDGGAVSLQVKCLGHRGYLCASGYPAEITLCEEDENDASQLWRLHATVLAR</sequence>
<dbReference type="PANTHER" id="PTHR46082">
    <property type="entry name" value="ATP/GTP-BINDING PROTEIN-RELATED"/>
    <property type="match status" value="1"/>
</dbReference>
<dbReference type="GO" id="GO:0003824">
    <property type="term" value="F:catalytic activity"/>
    <property type="evidence" value="ECO:0007669"/>
    <property type="project" value="InterPro"/>
</dbReference>
<accession>A0A9W9BF89</accession>
<name>A0A9W9BF89_9HYPO</name>
<comment type="caution">
    <text evidence="1">The sequence shown here is derived from an EMBL/GenBank/DDBJ whole genome shotgun (WGS) entry which is preliminary data.</text>
</comment>
<dbReference type="Proteomes" id="UP001140511">
    <property type="component" value="Unassembled WGS sequence"/>
</dbReference>
<evidence type="ECO:0000313" key="1">
    <source>
        <dbReference type="EMBL" id="KAJ4861377.1"/>
    </source>
</evidence>
<dbReference type="Gene3D" id="3.40.50.1580">
    <property type="entry name" value="Nucleoside phosphorylase domain"/>
    <property type="match status" value="1"/>
</dbReference>
<dbReference type="EMBL" id="JAOPEN010000002">
    <property type="protein sequence ID" value="KAJ4861377.1"/>
    <property type="molecule type" value="Genomic_DNA"/>
</dbReference>
<dbReference type="AlphaFoldDB" id="A0A9W9BF89"/>
<organism evidence="1 2">
    <name type="scientific">Trichoderma breve</name>
    <dbReference type="NCBI Taxonomy" id="2034170"/>
    <lineage>
        <taxon>Eukaryota</taxon>
        <taxon>Fungi</taxon>
        <taxon>Dikarya</taxon>
        <taxon>Ascomycota</taxon>
        <taxon>Pezizomycotina</taxon>
        <taxon>Sordariomycetes</taxon>
        <taxon>Hypocreomycetidae</taxon>
        <taxon>Hypocreales</taxon>
        <taxon>Hypocreaceae</taxon>
        <taxon>Trichoderma</taxon>
    </lineage>
</organism>
<dbReference type="InterPro" id="IPR035994">
    <property type="entry name" value="Nucleoside_phosphorylase_sf"/>
</dbReference>
<dbReference type="PANTHER" id="PTHR46082:SF11">
    <property type="entry name" value="AAA+ ATPASE DOMAIN-CONTAINING PROTEIN-RELATED"/>
    <property type="match status" value="1"/>
</dbReference>
<dbReference type="GO" id="GO:0009116">
    <property type="term" value="P:nucleoside metabolic process"/>
    <property type="evidence" value="ECO:0007669"/>
    <property type="project" value="InterPro"/>
</dbReference>
<dbReference type="GeneID" id="80864229"/>
<protein>
    <submittedName>
        <fullName evidence="1">Uncharacterized protein</fullName>
    </submittedName>
</protein>
<dbReference type="InterPro" id="IPR035992">
    <property type="entry name" value="Ricin_B-like_lectins"/>
</dbReference>
<evidence type="ECO:0000313" key="2">
    <source>
        <dbReference type="Proteomes" id="UP001140511"/>
    </source>
</evidence>
<keyword evidence="2" id="KW-1185">Reference proteome</keyword>
<proteinExistence type="predicted"/>
<dbReference type="SUPFAM" id="SSF50370">
    <property type="entry name" value="Ricin B-like lectins"/>
    <property type="match status" value="1"/>
</dbReference>
<reference evidence="1" key="1">
    <citation type="submission" date="2022-09" db="EMBL/GenBank/DDBJ databases">
        <title>Chromosome-level assembly of Trichoderma breve T069, a fungus used in development of biopesticide product.</title>
        <authorList>
            <person name="Lin R."/>
            <person name="Liu T."/>
        </authorList>
    </citation>
    <scope>NUCLEOTIDE SEQUENCE</scope>
    <source>
        <strain evidence="1">T069</strain>
    </source>
</reference>
<dbReference type="InterPro" id="IPR053137">
    <property type="entry name" value="NLR-like"/>
</dbReference>
<dbReference type="RefSeq" id="XP_056030433.1">
    <property type="nucleotide sequence ID" value="XM_056169541.1"/>
</dbReference>
<dbReference type="SUPFAM" id="SSF53167">
    <property type="entry name" value="Purine and uridine phosphorylases"/>
    <property type="match status" value="1"/>
</dbReference>
<gene>
    <name evidence="1" type="ORF">T069G_02331</name>
</gene>